<dbReference type="InterPro" id="IPR002048">
    <property type="entry name" value="EF_hand_dom"/>
</dbReference>
<reference evidence="3 4" key="1">
    <citation type="submission" date="2018-03" db="EMBL/GenBank/DDBJ databases">
        <title>The Complete Genome of Celeribacter baekdonensis strain LH4, a Thiosulfate-Oxidizing Alphaproteobacterium Isolated from Gulf of Mexico Continental Slope Sediments.</title>
        <authorList>
            <person name="Flood B.E."/>
            <person name="Bailey J.V."/>
            <person name="Leprich D."/>
        </authorList>
    </citation>
    <scope>NUCLEOTIDE SEQUENCE [LARGE SCALE GENOMIC DNA]</scope>
    <source>
        <strain evidence="3 4">LH4</strain>
    </source>
</reference>
<dbReference type="EMBL" id="CP028475">
    <property type="protein sequence ID" value="AVW92664.1"/>
    <property type="molecule type" value="Genomic_DNA"/>
</dbReference>
<keyword evidence="1" id="KW-0732">Signal</keyword>
<dbReference type="Pfam" id="PF13202">
    <property type="entry name" value="EF-hand_5"/>
    <property type="match status" value="1"/>
</dbReference>
<accession>A0A2R4M618</accession>
<evidence type="ECO:0000259" key="2">
    <source>
        <dbReference type="PROSITE" id="PS50222"/>
    </source>
</evidence>
<gene>
    <name evidence="3" type="ORF">DA792_17480</name>
</gene>
<evidence type="ECO:0000313" key="4">
    <source>
        <dbReference type="Proteomes" id="UP000241447"/>
    </source>
</evidence>
<dbReference type="SUPFAM" id="SSF47473">
    <property type="entry name" value="EF-hand"/>
    <property type="match status" value="1"/>
</dbReference>
<feature type="chain" id="PRO_5015305947" evidence="1">
    <location>
        <begin position="21"/>
        <end position="79"/>
    </location>
</feature>
<dbReference type="RefSeq" id="WP_107721551.1">
    <property type="nucleotide sequence ID" value="NZ_CP028475.1"/>
</dbReference>
<dbReference type="GO" id="GO:0005509">
    <property type="term" value="F:calcium ion binding"/>
    <property type="evidence" value="ECO:0007669"/>
    <property type="project" value="InterPro"/>
</dbReference>
<dbReference type="PROSITE" id="PS00018">
    <property type="entry name" value="EF_HAND_1"/>
    <property type="match status" value="1"/>
</dbReference>
<dbReference type="Proteomes" id="UP000241447">
    <property type="component" value="Chromosome"/>
</dbReference>
<organism evidence="3 4">
    <name type="scientific">Celeribacter baekdonensis</name>
    <dbReference type="NCBI Taxonomy" id="875171"/>
    <lineage>
        <taxon>Bacteria</taxon>
        <taxon>Pseudomonadati</taxon>
        <taxon>Pseudomonadota</taxon>
        <taxon>Alphaproteobacteria</taxon>
        <taxon>Rhodobacterales</taxon>
        <taxon>Roseobacteraceae</taxon>
        <taxon>Celeribacter</taxon>
    </lineage>
</organism>
<feature type="signal peptide" evidence="1">
    <location>
        <begin position="1"/>
        <end position="20"/>
    </location>
</feature>
<dbReference type="PROSITE" id="PS50222">
    <property type="entry name" value="EF_HAND_2"/>
    <property type="match status" value="1"/>
</dbReference>
<protein>
    <submittedName>
        <fullName evidence="3">Calcium-binding protein</fullName>
    </submittedName>
</protein>
<dbReference type="AlphaFoldDB" id="A0A2R4M618"/>
<dbReference type="InterPro" id="IPR018247">
    <property type="entry name" value="EF_Hand_1_Ca_BS"/>
</dbReference>
<dbReference type="OrthoDB" id="5470953at2"/>
<dbReference type="KEGG" id="cbak:DA792_17480"/>
<sequence length="79" mass="8484">MKRMALTFGALTLCAAPAFAQSSLVDTDKNGTYSMKEMVMAYPNMMEDTFAAIDADESGEVSIEELAAAQNEGLLPPME</sequence>
<evidence type="ECO:0000313" key="3">
    <source>
        <dbReference type="EMBL" id="AVW92664.1"/>
    </source>
</evidence>
<evidence type="ECO:0000256" key="1">
    <source>
        <dbReference type="SAM" id="SignalP"/>
    </source>
</evidence>
<dbReference type="InterPro" id="IPR011992">
    <property type="entry name" value="EF-hand-dom_pair"/>
</dbReference>
<proteinExistence type="predicted"/>
<name>A0A2R4M618_9RHOB</name>
<dbReference type="Gene3D" id="1.10.238.10">
    <property type="entry name" value="EF-hand"/>
    <property type="match status" value="1"/>
</dbReference>
<feature type="domain" description="EF-hand" evidence="2">
    <location>
        <begin position="41"/>
        <end position="76"/>
    </location>
</feature>